<evidence type="ECO:0000256" key="1">
    <source>
        <dbReference type="SAM" id="MobiDB-lite"/>
    </source>
</evidence>
<organism evidence="2 3">
    <name type="scientific">Zophobas morio</name>
    <dbReference type="NCBI Taxonomy" id="2755281"/>
    <lineage>
        <taxon>Eukaryota</taxon>
        <taxon>Metazoa</taxon>
        <taxon>Ecdysozoa</taxon>
        <taxon>Arthropoda</taxon>
        <taxon>Hexapoda</taxon>
        <taxon>Insecta</taxon>
        <taxon>Pterygota</taxon>
        <taxon>Neoptera</taxon>
        <taxon>Endopterygota</taxon>
        <taxon>Coleoptera</taxon>
        <taxon>Polyphaga</taxon>
        <taxon>Cucujiformia</taxon>
        <taxon>Tenebrionidae</taxon>
        <taxon>Zophobas</taxon>
    </lineage>
</organism>
<evidence type="ECO:0000313" key="3">
    <source>
        <dbReference type="Proteomes" id="UP001168821"/>
    </source>
</evidence>
<dbReference type="AlphaFoldDB" id="A0AA38IJY0"/>
<comment type="caution">
    <text evidence="2">The sequence shown here is derived from an EMBL/GenBank/DDBJ whole genome shotgun (WGS) entry which is preliminary data.</text>
</comment>
<accession>A0AA38IJY0</accession>
<protein>
    <submittedName>
        <fullName evidence="2">Uncharacterized protein</fullName>
    </submittedName>
</protein>
<sequence>MKIDGSVAAGEKNQVGGQKYRSAAKKEAEAHVWPASSSASAVSAALLTPSGMSRGRELLHHDRQLCAHYACSIIYREEIASVFSPICEGGQKRARGETS</sequence>
<reference evidence="2" key="1">
    <citation type="journal article" date="2023" name="G3 (Bethesda)">
        <title>Whole genome assemblies of Zophobas morio and Tenebrio molitor.</title>
        <authorList>
            <person name="Kaur S."/>
            <person name="Stinson S.A."/>
            <person name="diCenzo G.C."/>
        </authorList>
    </citation>
    <scope>NUCLEOTIDE SEQUENCE</scope>
    <source>
        <strain evidence="2">QUZm001</strain>
    </source>
</reference>
<keyword evidence="3" id="KW-1185">Reference proteome</keyword>
<evidence type="ECO:0000313" key="2">
    <source>
        <dbReference type="EMBL" id="KAJ3657325.1"/>
    </source>
</evidence>
<gene>
    <name evidence="2" type="ORF">Zmor_009136</name>
</gene>
<dbReference type="EMBL" id="JALNTZ010000003">
    <property type="protein sequence ID" value="KAJ3657325.1"/>
    <property type="molecule type" value="Genomic_DNA"/>
</dbReference>
<feature type="region of interest" description="Disordered" evidence="1">
    <location>
        <begin position="1"/>
        <end position="21"/>
    </location>
</feature>
<name>A0AA38IJY0_9CUCU</name>
<proteinExistence type="predicted"/>
<dbReference type="Proteomes" id="UP001168821">
    <property type="component" value="Unassembled WGS sequence"/>
</dbReference>